<evidence type="ECO:0000313" key="4">
    <source>
        <dbReference type="Proteomes" id="UP000000589"/>
    </source>
</evidence>
<organism evidence="2 4">
    <name type="scientific">Mus musculus</name>
    <name type="common">Mouse</name>
    <dbReference type="NCBI Taxonomy" id="10090"/>
    <lineage>
        <taxon>Eukaryota</taxon>
        <taxon>Metazoa</taxon>
        <taxon>Chordata</taxon>
        <taxon>Craniata</taxon>
        <taxon>Vertebrata</taxon>
        <taxon>Euteleostomi</taxon>
        <taxon>Mammalia</taxon>
        <taxon>Eutheria</taxon>
        <taxon>Euarchontoglires</taxon>
        <taxon>Glires</taxon>
        <taxon>Rodentia</taxon>
        <taxon>Myomorpha</taxon>
        <taxon>Muroidea</taxon>
        <taxon>Muridae</taxon>
        <taxon>Murinae</taxon>
        <taxon>Mus</taxon>
        <taxon>Mus</taxon>
    </lineage>
</organism>
<dbReference type="Proteomes" id="UP000000589">
    <property type="component" value="Chromosome 8"/>
</dbReference>
<evidence type="ECO:0000313" key="2">
    <source>
        <dbReference type="Ensembl" id="ENSMUSP00000120321.2"/>
    </source>
</evidence>
<dbReference type="Antibodypedia" id="17397">
    <property type="antibodies" value="293 antibodies from 31 providers"/>
</dbReference>
<keyword evidence="4" id="KW-1185">Reference proteome</keyword>
<reference evidence="2" key="3">
    <citation type="submission" date="2025-05" db="UniProtKB">
        <authorList>
            <consortium name="Ensembl"/>
        </authorList>
    </citation>
    <scope>IDENTIFICATION</scope>
    <source>
        <strain evidence="2">C57BL/6J</strain>
    </source>
</reference>
<sequence>MAARRSLRYSGNPGAKHSKNTLRSTYSRKQEGVFTPVCIQNCV</sequence>
<reference evidence="2 4" key="1">
    <citation type="journal article" date="2009" name="PLoS Biol.">
        <title>Lineage-specific biology revealed by a finished genome assembly of the mouse.</title>
        <authorList>
            <consortium name="Mouse Genome Sequencing Consortium"/>
            <person name="Church D.M."/>
            <person name="Goodstadt L."/>
            <person name="Hillier L.W."/>
            <person name="Zody M.C."/>
            <person name="Goldstein S."/>
            <person name="She X."/>
            <person name="Bult C.J."/>
            <person name="Agarwala R."/>
            <person name="Cherry J.L."/>
            <person name="DiCuccio M."/>
            <person name="Hlavina W."/>
            <person name="Kapustin Y."/>
            <person name="Meric P."/>
            <person name="Maglott D."/>
            <person name="Birtle Z."/>
            <person name="Marques A.C."/>
            <person name="Graves T."/>
            <person name="Zhou S."/>
            <person name="Teague B."/>
            <person name="Potamousis K."/>
            <person name="Churas C."/>
            <person name="Place M."/>
            <person name="Herschleb J."/>
            <person name="Runnheim R."/>
            <person name="Forrest D."/>
            <person name="Amos-Landgraf J."/>
            <person name="Schwartz D.C."/>
            <person name="Cheng Z."/>
            <person name="Lindblad-Toh K."/>
            <person name="Eichler E.E."/>
            <person name="Ponting C.P."/>
        </authorList>
    </citation>
    <scope>NUCLEOTIDE SEQUENCE [LARGE SCALE GENOMIC DNA]</scope>
    <source>
        <strain evidence="2 4">C57BL/6J</strain>
    </source>
</reference>
<evidence type="ECO:0000256" key="1">
    <source>
        <dbReference type="SAM" id="MobiDB-lite"/>
    </source>
</evidence>
<dbReference type="MGI" id="MGI:1919126">
    <property type="gene designation" value="Cenpu"/>
</dbReference>
<dbReference type="Bgee" id="ENSMUSG00000031629">
    <property type="expression patterns" value="Expressed in spermatocyte and 167 other cell types or tissues"/>
</dbReference>
<name>D6RJ34_MOUSE</name>
<dbReference type="GeneTree" id="ENSGT00390000015511"/>
<dbReference type="Ensembl" id="ENSMUST00000153908.2">
    <property type="protein sequence ID" value="ENSMUSP00000147322.2"/>
    <property type="gene ID" value="ENSMUSG00000031629.15"/>
</dbReference>
<dbReference type="HOGENOM" id="CLU_3241985_0_0_1"/>
<dbReference type="Ensembl" id="ENSMUST00000135432.8">
    <property type="protein sequence ID" value="ENSMUSP00000120321.2"/>
    <property type="gene ID" value="ENSMUSG00000031629.15"/>
</dbReference>
<dbReference type="AlphaFoldDB" id="D6RJ34"/>
<accession>D6RJ34</accession>
<dbReference type="AGR" id="MGI:1919126"/>
<dbReference type="ExpressionAtlas" id="D6RJ34">
    <property type="expression patterns" value="baseline and differential"/>
</dbReference>
<reference evidence="2" key="2">
    <citation type="journal article" date="2011" name="PLoS Biol.">
        <title>Modernizing reference genome assemblies.</title>
        <authorList>
            <person name="Church D.M."/>
            <person name="Schneider V.A."/>
            <person name="Graves T."/>
            <person name="Auger K."/>
            <person name="Cunningham F."/>
            <person name="Bouk N."/>
            <person name="Chen H.C."/>
            <person name="Agarwala R."/>
            <person name="McLaren W.M."/>
            <person name="Ritchie G.R."/>
            <person name="Albracht D."/>
            <person name="Kremitzki M."/>
            <person name="Rock S."/>
            <person name="Kotkiewicz H."/>
            <person name="Kremitzki C."/>
            <person name="Wollam A."/>
            <person name="Trani L."/>
            <person name="Fulton L."/>
            <person name="Fulton R."/>
            <person name="Matthews L."/>
            <person name="Whitehead S."/>
            <person name="Chow W."/>
            <person name="Torrance J."/>
            <person name="Dunn M."/>
            <person name="Harden G."/>
            <person name="Threadgold G."/>
            <person name="Wood J."/>
            <person name="Collins J."/>
            <person name="Heath P."/>
            <person name="Griffiths G."/>
            <person name="Pelan S."/>
            <person name="Grafham D."/>
            <person name="Eichler E.E."/>
            <person name="Weinstock G."/>
            <person name="Mardis E.R."/>
            <person name="Wilson R.K."/>
            <person name="Howe K."/>
            <person name="Flicek P."/>
            <person name="Hubbard T."/>
        </authorList>
    </citation>
    <scope>NUCLEOTIDE SEQUENCE [LARGE SCALE GENOMIC DNA]</scope>
    <source>
        <strain evidence="2">C57BL/6J</strain>
    </source>
</reference>
<feature type="region of interest" description="Disordered" evidence="1">
    <location>
        <begin position="1"/>
        <end position="26"/>
    </location>
</feature>
<gene>
    <name evidence="2 3" type="primary">Cenpu</name>
</gene>
<dbReference type="VEuPathDB" id="HostDB:ENSMUSG00000031629"/>
<evidence type="ECO:0000313" key="3">
    <source>
        <dbReference type="MGI" id="MGI:1919126"/>
    </source>
</evidence>
<protein>
    <submittedName>
        <fullName evidence="2">Centromere protein U</fullName>
    </submittedName>
</protein>
<proteinExistence type="predicted"/>